<dbReference type="EMBL" id="CP018632">
    <property type="protein sequence ID" value="ASJ72194.1"/>
    <property type="molecule type" value="Genomic_DNA"/>
</dbReference>
<keyword evidence="6 8" id="KW-0560">Oxidoreductase</keyword>
<sequence length="173" mass="19237">MKQKSEPVLAMMMAMDKNRLIGQNGQMPWHIPGEMAYFKSVTLGKPIVMGRKTFDSIGRPLPGRPNIVVTRNPDWTAEGVQAVAGLDEALEMAGNLAADSGAEELMIIGGAVLCRDAMPRTQRLYLTVVDHEYEGDTWLESFNWSDWQVISEDVRDPETTGGVPVTYWVLEKP</sequence>
<keyword evidence="12" id="KW-1185">Reference proteome</keyword>
<dbReference type="OrthoDB" id="9804315at2"/>
<dbReference type="InterPro" id="IPR024072">
    <property type="entry name" value="DHFR-like_dom_sf"/>
</dbReference>
<evidence type="ECO:0000256" key="6">
    <source>
        <dbReference type="ARBA" id="ARBA00023002"/>
    </source>
</evidence>
<evidence type="ECO:0000313" key="11">
    <source>
        <dbReference type="EMBL" id="ASJ72194.1"/>
    </source>
</evidence>
<keyword evidence="4 8" id="KW-0554">One-carbon metabolism</keyword>
<dbReference type="GO" id="GO:0046452">
    <property type="term" value="P:dihydrofolate metabolic process"/>
    <property type="evidence" value="ECO:0007669"/>
    <property type="project" value="TreeGrafter"/>
</dbReference>
<feature type="domain" description="DHFR" evidence="10">
    <location>
        <begin position="8"/>
        <end position="172"/>
    </location>
</feature>
<evidence type="ECO:0000256" key="8">
    <source>
        <dbReference type="PIRNR" id="PIRNR000194"/>
    </source>
</evidence>
<comment type="similarity">
    <text evidence="2 8 9">Belongs to the dihydrofolate reductase family.</text>
</comment>
<dbReference type="GO" id="GO:0046655">
    <property type="term" value="P:folic acid metabolic process"/>
    <property type="evidence" value="ECO:0007669"/>
    <property type="project" value="TreeGrafter"/>
</dbReference>
<evidence type="ECO:0000256" key="7">
    <source>
        <dbReference type="ARBA" id="ARBA00025067"/>
    </source>
</evidence>
<dbReference type="GO" id="GO:0050661">
    <property type="term" value="F:NADP binding"/>
    <property type="evidence" value="ECO:0007669"/>
    <property type="project" value="InterPro"/>
</dbReference>
<evidence type="ECO:0000313" key="12">
    <source>
        <dbReference type="Proteomes" id="UP000250079"/>
    </source>
</evidence>
<dbReference type="UniPathway" id="UPA00077">
    <property type="reaction ID" value="UER00158"/>
</dbReference>
<dbReference type="Proteomes" id="UP000250079">
    <property type="component" value="Chromosome"/>
</dbReference>
<gene>
    <name evidence="11" type="primary">dfrA</name>
    <name evidence="11" type="ORF">IMCC3135_10500</name>
</gene>
<comment type="pathway">
    <text evidence="1 8">Cofactor biosynthesis; tetrahydrofolate biosynthesis; 5,6,7,8-tetrahydrofolate from 7,8-dihydrofolate: step 1/1.</text>
</comment>
<dbReference type="InterPro" id="IPR012259">
    <property type="entry name" value="DHFR"/>
</dbReference>
<dbReference type="InterPro" id="IPR017925">
    <property type="entry name" value="DHFR_CS"/>
</dbReference>
<dbReference type="PANTHER" id="PTHR48069">
    <property type="entry name" value="DIHYDROFOLATE REDUCTASE"/>
    <property type="match status" value="1"/>
</dbReference>
<proteinExistence type="inferred from homology"/>
<dbReference type="PROSITE" id="PS51330">
    <property type="entry name" value="DHFR_2"/>
    <property type="match status" value="1"/>
</dbReference>
<dbReference type="SUPFAM" id="SSF53597">
    <property type="entry name" value="Dihydrofolate reductase-like"/>
    <property type="match status" value="1"/>
</dbReference>
<dbReference type="PRINTS" id="PR00070">
    <property type="entry name" value="DHFR"/>
</dbReference>
<name>A0A2Z2NYG9_9GAMM</name>
<evidence type="ECO:0000256" key="3">
    <source>
        <dbReference type="ARBA" id="ARBA00012856"/>
    </source>
</evidence>
<evidence type="ECO:0000256" key="1">
    <source>
        <dbReference type="ARBA" id="ARBA00004903"/>
    </source>
</evidence>
<protein>
    <recommendedName>
        <fullName evidence="3 8">Dihydrofolate reductase</fullName>
        <ecNumber evidence="3 8">1.5.1.3</ecNumber>
    </recommendedName>
</protein>
<dbReference type="GO" id="GO:0004146">
    <property type="term" value="F:dihydrofolate reductase activity"/>
    <property type="evidence" value="ECO:0007669"/>
    <property type="project" value="UniProtKB-EC"/>
</dbReference>
<comment type="catalytic activity">
    <reaction evidence="8">
        <text>(6S)-5,6,7,8-tetrahydrofolate + NADP(+) = 7,8-dihydrofolate + NADPH + H(+)</text>
        <dbReference type="Rhea" id="RHEA:15009"/>
        <dbReference type="ChEBI" id="CHEBI:15378"/>
        <dbReference type="ChEBI" id="CHEBI:57451"/>
        <dbReference type="ChEBI" id="CHEBI:57453"/>
        <dbReference type="ChEBI" id="CHEBI:57783"/>
        <dbReference type="ChEBI" id="CHEBI:58349"/>
        <dbReference type="EC" id="1.5.1.3"/>
    </reaction>
</comment>
<dbReference type="PROSITE" id="PS00075">
    <property type="entry name" value="DHFR_1"/>
    <property type="match status" value="1"/>
</dbReference>
<dbReference type="EC" id="1.5.1.3" evidence="3 8"/>
<evidence type="ECO:0000259" key="10">
    <source>
        <dbReference type="PROSITE" id="PS51330"/>
    </source>
</evidence>
<reference evidence="11 12" key="1">
    <citation type="submission" date="2016-12" db="EMBL/GenBank/DDBJ databases">
        <authorList>
            <person name="Song W.-J."/>
            <person name="Kurnit D.M."/>
        </authorList>
    </citation>
    <scope>NUCLEOTIDE SEQUENCE [LARGE SCALE GENOMIC DNA]</scope>
    <source>
        <strain evidence="11 12">IMCC3135</strain>
    </source>
</reference>
<dbReference type="GO" id="GO:0005829">
    <property type="term" value="C:cytosol"/>
    <property type="evidence" value="ECO:0007669"/>
    <property type="project" value="TreeGrafter"/>
</dbReference>
<dbReference type="KEGG" id="gai:IMCC3135_10500"/>
<keyword evidence="5 8" id="KW-0521">NADP</keyword>
<evidence type="ECO:0000256" key="5">
    <source>
        <dbReference type="ARBA" id="ARBA00022857"/>
    </source>
</evidence>
<dbReference type="PIRSF" id="PIRSF000194">
    <property type="entry name" value="DHFR"/>
    <property type="match status" value="1"/>
</dbReference>
<accession>A0A2Z2NYG9</accession>
<dbReference type="PANTHER" id="PTHR48069:SF3">
    <property type="entry name" value="DIHYDROFOLATE REDUCTASE"/>
    <property type="match status" value="1"/>
</dbReference>
<dbReference type="GO" id="GO:0046654">
    <property type="term" value="P:tetrahydrofolate biosynthetic process"/>
    <property type="evidence" value="ECO:0007669"/>
    <property type="project" value="UniProtKB-UniPathway"/>
</dbReference>
<dbReference type="Gene3D" id="3.40.430.10">
    <property type="entry name" value="Dihydrofolate Reductase, subunit A"/>
    <property type="match status" value="1"/>
</dbReference>
<dbReference type="GO" id="GO:0006730">
    <property type="term" value="P:one-carbon metabolic process"/>
    <property type="evidence" value="ECO:0007669"/>
    <property type="project" value="UniProtKB-KW"/>
</dbReference>
<dbReference type="Pfam" id="PF00186">
    <property type="entry name" value="DHFR_1"/>
    <property type="match status" value="1"/>
</dbReference>
<evidence type="ECO:0000256" key="4">
    <source>
        <dbReference type="ARBA" id="ARBA00022563"/>
    </source>
</evidence>
<organism evidence="11 12">
    <name type="scientific">Granulosicoccus antarcticus IMCC3135</name>
    <dbReference type="NCBI Taxonomy" id="1192854"/>
    <lineage>
        <taxon>Bacteria</taxon>
        <taxon>Pseudomonadati</taxon>
        <taxon>Pseudomonadota</taxon>
        <taxon>Gammaproteobacteria</taxon>
        <taxon>Chromatiales</taxon>
        <taxon>Granulosicoccaceae</taxon>
        <taxon>Granulosicoccus</taxon>
    </lineage>
</organism>
<comment type="function">
    <text evidence="7 8">Key enzyme in folate metabolism. Catalyzes an essential reaction for de novo glycine and purine synthesis, and for DNA precursor synthesis.</text>
</comment>
<evidence type="ECO:0000256" key="2">
    <source>
        <dbReference type="ARBA" id="ARBA00009539"/>
    </source>
</evidence>
<evidence type="ECO:0000256" key="9">
    <source>
        <dbReference type="RuleBase" id="RU004474"/>
    </source>
</evidence>
<dbReference type="RefSeq" id="WP_088917531.1">
    <property type="nucleotide sequence ID" value="NZ_CP018632.1"/>
</dbReference>
<dbReference type="AlphaFoldDB" id="A0A2Z2NYG9"/>
<dbReference type="CDD" id="cd00209">
    <property type="entry name" value="DHFR"/>
    <property type="match status" value="1"/>
</dbReference>
<dbReference type="InterPro" id="IPR001796">
    <property type="entry name" value="DHFR_dom"/>
</dbReference>